<dbReference type="PANTHER" id="PTHR34921:SF1">
    <property type="entry name" value="MEIOTIC RECOMBINATION PROTEIN REC114"/>
    <property type="match status" value="1"/>
</dbReference>
<dbReference type="InterPro" id="IPR029168">
    <property type="entry name" value="REC114L"/>
</dbReference>
<evidence type="ECO:0000256" key="1">
    <source>
        <dbReference type="SAM" id="MobiDB-lite"/>
    </source>
</evidence>
<protein>
    <recommendedName>
        <fullName evidence="4">REC114 meiotic recombination protein</fullName>
    </recommendedName>
</protein>
<dbReference type="Ensembl" id="ENSZALT00000027226.1">
    <property type="protein sequence ID" value="ENSZALP00000020818.1"/>
    <property type="gene ID" value="ENSZALG00000016353.1"/>
</dbReference>
<organism evidence="2 3">
    <name type="scientific">Zonotrichia albicollis</name>
    <name type="common">White-throated sparrow</name>
    <name type="synonym">Fringilla albicollis</name>
    <dbReference type="NCBI Taxonomy" id="44394"/>
    <lineage>
        <taxon>Eukaryota</taxon>
        <taxon>Metazoa</taxon>
        <taxon>Chordata</taxon>
        <taxon>Craniata</taxon>
        <taxon>Vertebrata</taxon>
        <taxon>Euteleostomi</taxon>
        <taxon>Archelosauria</taxon>
        <taxon>Archosauria</taxon>
        <taxon>Dinosauria</taxon>
        <taxon>Saurischia</taxon>
        <taxon>Theropoda</taxon>
        <taxon>Coelurosauria</taxon>
        <taxon>Aves</taxon>
        <taxon>Neognathae</taxon>
        <taxon>Neoaves</taxon>
        <taxon>Telluraves</taxon>
        <taxon>Australaves</taxon>
        <taxon>Passeriformes</taxon>
        <taxon>Passerellidae</taxon>
        <taxon>Zonotrichia</taxon>
    </lineage>
</organism>
<dbReference type="PANTHER" id="PTHR34921">
    <property type="entry name" value="MEIOTIC RECOMBINATION PROTEIN REC114"/>
    <property type="match status" value="1"/>
</dbReference>
<sequence>MKRYARFLPPKDGDDEGQVTSWKVFESNEESGPLVLTIVESGHFFISRGQTVLCRMFRVQFGGSCREEVQERCSSCVHKLRQFLPVQGAEEQSPSQDSQAMDTEHAVSEHTHPEKICSTACTGKKQTSPLGTFMRLCLMDQHFPAFVEDVEKELHRLAKE</sequence>
<evidence type="ECO:0000313" key="3">
    <source>
        <dbReference type="Proteomes" id="UP000694413"/>
    </source>
</evidence>
<reference evidence="2" key="1">
    <citation type="submission" date="2025-08" db="UniProtKB">
        <authorList>
            <consortium name="Ensembl"/>
        </authorList>
    </citation>
    <scope>IDENTIFICATION</scope>
</reference>
<dbReference type="Pfam" id="PF15165">
    <property type="entry name" value="REC114-like"/>
    <property type="match status" value="3"/>
</dbReference>
<accession>A0A8D2NHV5</accession>
<feature type="compositionally biased region" description="Basic and acidic residues" evidence="1">
    <location>
        <begin position="102"/>
        <end position="111"/>
    </location>
</feature>
<name>A0A8D2NHV5_ZONAL</name>
<feature type="region of interest" description="Disordered" evidence="1">
    <location>
        <begin position="87"/>
        <end position="111"/>
    </location>
</feature>
<proteinExistence type="predicted"/>
<dbReference type="AlphaFoldDB" id="A0A8D2NHV5"/>
<evidence type="ECO:0000313" key="2">
    <source>
        <dbReference type="Ensembl" id="ENSZALP00000020818.1"/>
    </source>
</evidence>
<reference evidence="2" key="2">
    <citation type="submission" date="2025-09" db="UniProtKB">
        <authorList>
            <consortium name="Ensembl"/>
        </authorList>
    </citation>
    <scope>IDENTIFICATION</scope>
</reference>
<dbReference type="Proteomes" id="UP000694413">
    <property type="component" value="Unassembled WGS sequence"/>
</dbReference>
<evidence type="ECO:0008006" key="4">
    <source>
        <dbReference type="Google" id="ProtNLM"/>
    </source>
</evidence>
<keyword evidence="3" id="KW-1185">Reference proteome</keyword>
<feature type="compositionally biased region" description="Polar residues" evidence="1">
    <location>
        <begin position="90"/>
        <end position="101"/>
    </location>
</feature>